<evidence type="ECO:0000313" key="3">
    <source>
        <dbReference type="Proteomes" id="UP000299102"/>
    </source>
</evidence>
<dbReference type="AlphaFoldDB" id="A0A4C1Y4P8"/>
<organism evidence="2 3">
    <name type="scientific">Eumeta variegata</name>
    <name type="common">Bagworm moth</name>
    <name type="synonym">Eumeta japonica</name>
    <dbReference type="NCBI Taxonomy" id="151549"/>
    <lineage>
        <taxon>Eukaryota</taxon>
        <taxon>Metazoa</taxon>
        <taxon>Ecdysozoa</taxon>
        <taxon>Arthropoda</taxon>
        <taxon>Hexapoda</taxon>
        <taxon>Insecta</taxon>
        <taxon>Pterygota</taxon>
        <taxon>Neoptera</taxon>
        <taxon>Endopterygota</taxon>
        <taxon>Lepidoptera</taxon>
        <taxon>Glossata</taxon>
        <taxon>Ditrysia</taxon>
        <taxon>Tineoidea</taxon>
        <taxon>Psychidae</taxon>
        <taxon>Oiketicinae</taxon>
        <taxon>Eumeta</taxon>
    </lineage>
</organism>
<sequence>MHLSYISTDHAINRHSDRRSALDSGDALNSDPVTLLMSHYGYGLDSNFGPALNSELDLGLDFRFCSHPSCDFDIATGCSSDLNRAKVDAYLCLYLNLRPVDNAVANSGAALFALMFIFSPDTHVKERLPLLHLIHNARNTQIQVFRTCRQDYRYPAALAPAVIDSTSSLLRRNTFRNTRKKSVKSNGGAHYPNLSSGELFISEPRPRRFGSREKSR</sequence>
<comment type="caution">
    <text evidence="2">The sequence shown here is derived from an EMBL/GenBank/DDBJ whole genome shotgun (WGS) entry which is preliminary data.</text>
</comment>
<evidence type="ECO:0000313" key="2">
    <source>
        <dbReference type="EMBL" id="GBP69802.1"/>
    </source>
</evidence>
<dbReference type="EMBL" id="BGZK01001053">
    <property type="protein sequence ID" value="GBP69802.1"/>
    <property type="molecule type" value="Genomic_DNA"/>
</dbReference>
<protein>
    <submittedName>
        <fullName evidence="2">Uncharacterized protein</fullName>
    </submittedName>
</protein>
<feature type="region of interest" description="Disordered" evidence="1">
    <location>
        <begin position="174"/>
        <end position="216"/>
    </location>
</feature>
<name>A0A4C1Y4P8_EUMVA</name>
<reference evidence="2 3" key="1">
    <citation type="journal article" date="2019" name="Commun. Biol.">
        <title>The bagworm genome reveals a unique fibroin gene that provides high tensile strength.</title>
        <authorList>
            <person name="Kono N."/>
            <person name="Nakamura H."/>
            <person name="Ohtoshi R."/>
            <person name="Tomita M."/>
            <person name="Numata K."/>
            <person name="Arakawa K."/>
        </authorList>
    </citation>
    <scope>NUCLEOTIDE SEQUENCE [LARGE SCALE GENOMIC DNA]</scope>
</reference>
<feature type="compositionally biased region" description="Basic and acidic residues" evidence="1">
    <location>
        <begin position="204"/>
        <end position="216"/>
    </location>
</feature>
<evidence type="ECO:0000256" key="1">
    <source>
        <dbReference type="SAM" id="MobiDB-lite"/>
    </source>
</evidence>
<feature type="compositionally biased region" description="Basic residues" evidence="1">
    <location>
        <begin position="174"/>
        <end position="183"/>
    </location>
</feature>
<dbReference type="Proteomes" id="UP000299102">
    <property type="component" value="Unassembled WGS sequence"/>
</dbReference>
<proteinExistence type="predicted"/>
<accession>A0A4C1Y4P8</accession>
<gene>
    <name evidence="2" type="ORF">EVAR_51965_1</name>
</gene>
<keyword evidence="3" id="KW-1185">Reference proteome</keyword>